<comment type="caution">
    <text evidence="1">The sequence shown here is derived from an EMBL/GenBank/DDBJ whole genome shotgun (WGS) entry which is preliminary data.</text>
</comment>
<sequence length="264" mass="28779">MAPAVAVHFHPGWGFGDVSVVEALARAGVYRTQWETGTSNGGLTAHPGGDRWRWESRMFGGRYDSVAAPDRPVYGAWNRRDDPYGASPRFGSAYLRLRPEVLTRTTFCWPDSVFEPTAFGDQGSLTELCRLADAGVLDRTLLPASAADLPVDDPLNDYVEAHVHGRLVIAGDVDAVVVDPTDREVHADALSRIGCAVEVHPGYSVRADTIDPHYRGEVPVNLADRLGGEITPARLAVAARSGDHDPQAIKWLWHCMARFGRMPA</sequence>
<gene>
    <name evidence="1" type="ORF">NCI01_12310</name>
</gene>
<organism evidence="1 2">
    <name type="scientific">Nocardioides pinisoli</name>
    <dbReference type="NCBI Taxonomy" id="2950279"/>
    <lineage>
        <taxon>Bacteria</taxon>
        <taxon>Bacillati</taxon>
        <taxon>Actinomycetota</taxon>
        <taxon>Actinomycetes</taxon>
        <taxon>Propionibacteriales</taxon>
        <taxon>Nocardioidaceae</taxon>
        <taxon>Nocardioides</taxon>
    </lineage>
</organism>
<accession>A0ABT1KXU5</accession>
<evidence type="ECO:0000313" key="2">
    <source>
        <dbReference type="Proteomes" id="UP001204524"/>
    </source>
</evidence>
<dbReference type="Pfam" id="PF12294">
    <property type="entry name" value="DUF3626"/>
    <property type="match status" value="2"/>
</dbReference>
<dbReference type="RefSeq" id="WP_254181782.1">
    <property type="nucleotide sequence ID" value="NZ_JANARS010000005.1"/>
</dbReference>
<name>A0ABT1KXU5_9ACTN</name>
<reference evidence="1 2" key="1">
    <citation type="submission" date="2022-06" db="EMBL/GenBank/DDBJ databases">
        <authorList>
            <person name="So Y."/>
        </authorList>
    </citation>
    <scope>NUCLEOTIDE SEQUENCE [LARGE SCALE GENOMIC DNA]</scope>
    <source>
        <strain evidence="1 2">STR3</strain>
    </source>
</reference>
<keyword evidence="2" id="KW-1185">Reference proteome</keyword>
<dbReference type="InterPro" id="IPR022074">
    <property type="entry name" value="DUF3626"/>
</dbReference>
<evidence type="ECO:0000313" key="1">
    <source>
        <dbReference type="EMBL" id="MCP3422581.1"/>
    </source>
</evidence>
<protein>
    <submittedName>
        <fullName evidence="1">DUF3626 domain-containing protein</fullName>
    </submittedName>
</protein>
<dbReference type="EMBL" id="JANARS010000005">
    <property type="protein sequence ID" value="MCP3422581.1"/>
    <property type="molecule type" value="Genomic_DNA"/>
</dbReference>
<proteinExistence type="predicted"/>
<dbReference type="Proteomes" id="UP001204524">
    <property type="component" value="Unassembled WGS sequence"/>
</dbReference>